<keyword evidence="2" id="KW-1185">Reference proteome</keyword>
<protein>
    <recommendedName>
        <fullName evidence="3">Lipoprotein</fullName>
    </recommendedName>
</protein>
<dbReference type="RefSeq" id="WP_196079564.1">
    <property type="nucleotide sequence ID" value="NZ_JADPVI010000002.1"/>
</dbReference>
<dbReference type="Proteomes" id="UP000660070">
    <property type="component" value="Unassembled WGS sequence"/>
</dbReference>
<proteinExistence type="predicted"/>
<gene>
    <name evidence="1" type="ORF">IV494_07580</name>
</gene>
<organism evidence="1 2">
    <name type="scientific">Kaistella gelatinilytica</name>
    <dbReference type="NCBI Taxonomy" id="2787636"/>
    <lineage>
        <taxon>Bacteria</taxon>
        <taxon>Pseudomonadati</taxon>
        <taxon>Bacteroidota</taxon>
        <taxon>Flavobacteriia</taxon>
        <taxon>Flavobacteriales</taxon>
        <taxon>Weeksellaceae</taxon>
        <taxon>Chryseobacterium group</taxon>
        <taxon>Kaistella</taxon>
    </lineage>
</organism>
<comment type="caution">
    <text evidence="1">The sequence shown here is derived from an EMBL/GenBank/DDBJ whole genome shotgun (WGS) entry which is preliminary data.</text>
</comment>
<sequence length="148" mass="16921">MKKVIFIFLILILASCKTQNKYSDFDYSYSRSGGFAPIYENLLIKGNNAHYSFEAQEKKIKKDFQISNEDLKNIESVLTQNNFRSIQEDYKKIYDHISTAINVTNGANSGRKSDAAYIMAKDQKRWEAVTNVFKQIISANTNVVGSKK</sequence>
<evidence type="ECO:0000313" key="2">
    <source>
        <dbReference type="Proteomes" id="UP000660070"/>
    </source>
</evidence>
<dbReference type="EMBL" id="JADPVI010000002">
    <property type="protein sequence ID" value="MBF8457041.1"/>
    <property type="molecule type" value="Genomic_DNA"/>
</dbReference>
<reference evidence="1 2" key="1">
    <citation type="submission" date="2020-11" db="EMBL/GenBank/DDBJ databases">
        <title>Kaistella gelatinilytica sp. nov., a flavobacterium isolated from Antarctic Soil.</title>
        <authorList>
            <person name="Li J."/>
        </authorList>
    </citation>
    <scope>NUCLEOTIDE SEQUENCE [LARGE SCALE GENOMIC DNA]</scope>
    <source>
        <strain evidence="1 2">G5-32</strain>
    </source>
</reference>
<dbReference type="PROSITE" id="PS51257">
    <property type="entry name" value="PROKAR_LIPOPROTEIN"/>
    <property type="match status" value="1"/>
</dbReference>
<evidence type="ECO:0008006" key="3">
    <source>
        <dbReference type="Google" id="ProtNLM"/>
    </source>
</evidence>
<evidence type="ECO:0000313" key="1">
    <source>
        <dbReference type="EMBL" id="MBF8457041.1"/>
    </source>
</evidence>
<accession>A0ABS0FBF9</accession>
<name>A0ABS0FBF9_9FLAO</name>